<evidence type="ECO:0000256" key="1">
    <source>
        <dbReference type="SAM" id="Phobius"/>
    </source>
</evidence>
<keyword evidence="1" id="KW-0472">Membrane</keyword>
<feature type="transmembrane region" description="Helical" evidence="1">
    <location>
        <begin position="29"/>
        <end position="47"/>
    </location>
</feature>
<sequence>MKIYPDKKISAQKRGLSELTPMQQKIRQAALLLALVSVFIWFFKILFF</sequence>
<keyword evidence="3" id="KW-1185">Reference proteome</keyword>
<reference evidence="3" key="1">
    <citation type="submission" date="2016-10" db="EMBL/GenBank/DDBJ databases">
        <authorList>
            <person name="Varghese N."/>
            <person name="Submissions S."/>
        </authorList>
    </citation>
    <scope>NUCLEOTIDE SEQUENCE [LARGE SCALE GENOMIC DNA]</scope>
    <source>
        <strain evidence="3">DSM 25329</strain>
    </source>
</reference>
<evidence type="ECO:0000313" key="3">
    <source>
        <dbReference type="Proteomes" id="UP000198748"/>
    </source>
</evidence>
<dbReference type="Proteomes" id="UP000198748">
    <property type="component" value="Unassembled WGS sequence"/>
</dbReference>
<keyword evidence="1" id="KW-1133">Transmembrane helix</keyword>
<name>A0A1G6XU05_9BACT</name>
<protein>
    <submittedName>
        <fullName evidence="2">Uncharacterized protein</fullName>
    </submittedName>
</protein>
<proteinExistence type="predicted"/>
<dbReference type="RefSeq" id="WP_176884878.1">
    <property type="nucleotide sequence ID" value="NZ_FNAN01000002.1"/>
</dbReference>
<gene>
    <name evidence="2" type="ORF">SAMN04487996_102237</name>
</gene>
<dbReference type="STRING" id="659014.SAMN04487996_102237"/>
<evidence type="ECO:0000313" key="2">
    <source>
        <dbReference type="EMBL" id="SDD80895.1"/>
    </source>
</evidence>
<accession>A0A1G6XU05</accession>
<organism evidence="2 3">
    <name type="scientific">Dyadobacter soli</name>
    <dbReference type="NCBI Taxonomy" id="659014"/>
    <lineage>
        <taxon>Bacteria</taxon>
        <taxon>Pseudomonadati</taxon>
        <taxon>Bacteroidota</taxon>
        <taxon>Cytophagia</taxon>
        <taxon>Cytophagales</taxon>
        <taxon>Spirosomataceae</taxon>
        <taxon>Dyadobacter</taxon>
    </lineage>
</organism>
<dbReference type="EMBL" id="FNAN01000002">
    <property type="protein sequence ID" value="SDD80895.1"/>
    <property type="molecule type" value="Genomic_DNA"/>
</dbReference>
<keyword evidence="1" id="KW-0812">Transmembrane</keyword>
<dbReference type="AlphaFoldDB" id="A0A1G6XU05"/>